<dbReference type="InterPro" id="IPR036873">
    <property type="entry name" value="Rhodanese-like_dom_sf"/>
</dbReference>
<dbReference type="SUPFAM" id="SSF52821">
    <property type="entry name" value="Rhodanese/Cell cycle control phosphatase"/>
    <property type="match status" value="1"/>
</dbReference>
<accession>A0A2I1FXI5</accession>
<dbReference type="Gene3D" id="3.40.250.10">
    <property type="entry name" value="Rhodanese-like domain"/>
    <property type="match status" value="1"/>
</dbReference>
<evidence type="ECO:0000313" key="3">
    <source>
        <dbReference type="Proteomes" id="UP000234323"/>
    </source>
</evidence>
<dbReference type="GO" id="GO:0005739">
    <property type="term" value="C:mitochondrion"/>
    <property type="evidence" value="ECO:0007669"/>
    <property type="project" value="TreeGrafter"/>
</dbReference>
<name>A0A2I1FXI5_9GLOM</name>
<dbReference type="InterPro" id="IPR001763">
    <property type="entry name" value="Rhodanese-like_dom"/>
</dbReference>
<dbReference type="Pfam" id="PF00581">
    <property type="entry name" value="Rhodanese"/>
    <property type="match status" value="1"/>
</dbReference>
<dbReference type="VEuPathDB" id="FungiDB:FUN_013743"/>
<organism evidence="2 3">
    <name type="scientific">Rhizophagus irregularis</name>
    <dbReference type="NCBI Taxonomy" id="588596"/>
    <lineage>
        <taxon>Eukaryota</taxon>
        <taxon>Fungi</taxon>
        <taxon>Fungi incertae sedis</taxon>
        <taxon>Mucoromycota</taxon>
        <taxon>Glomeromycotina</taxon>
        <taxon>Glomeromycetes</taxon>
        <taxon>Glomerales</taxon>
        <taxon>Glomeraceae</taxon>
        <taxon>Rhizophagus</taxon>
    </lineage>
</organism>
<comment type="caution">
    <text evidence="2">The sequence shown here is derived from an EMBL/GenBank/DDBJ whole genome shotgun (WGS) entry which is preliminary data.</text>
</comment>
<dbReference type="GO" id="GO:0004792">
    <property type="term" value="F:thiosulfate-cyanide sulfurtransferase activity"/>
    <property type="evidence" value="ECO:0007669"/>
    <property type="project" value="TreeGrafter"/>
</dbReference>
<dbReference type="EMBL" id="LLXI01000049">
    <property type="protein sequence ID" value="PKY39036.1"/>
    <property type="molecule type" value="Genomic_DNA"/>
</dbReference>
<dbReference type="PANTHER" id="PTHR44086:SF10">
    <property type="entry name" value="THIOSULFATE SULFURTRANSFERASE_RHODANESE-LIKE DOMAIN-CONTAINING PROTEIN 3"/>
    <property type="match status" value="1"/>
</dbReference>
<dbReference type="Proteomes" id="UP000234323">
    <property type="component" value="Unassembled WGS sequence"/>
</dbReference>
<dbReference type="AlphaFoldDB" id="A0A2I1FXI5"/>
<dbReference type="VEuPathDB" id="FungiDB:RhiirFUN_017319"/>
<protein>
    <submittedName>
        <fullName evidence="2">Rhodanese-like protein</fullName>
    </submittedName>
</protein>
<proteinExistence type="predicted"/>
<dbReference type="PANTHER" id="PTHR44086">
    <property type="entry name" value="THIOSULFATE SULFURTRANSFERASE RDL2, MITOCHONDRIAL-RELATED"/>
    <property type="match status" value="1"/>
</dbReference>
<sequence>MAKRIFDKIPLLLIQNKFRNSSNNLLQPFSYNLKSTYIFQNKVLSYKSFSTIFVSIINNVRNVSHLRYYSDSSISFNNNNNVSYDELQQLLNEKNKGKQKNVCIIDVREPFELIGGHIPYAINIPLNEFEEALSLSDDDFNKIYGSPKFNKDDQVILYCKAGQRSMVAAAIAKHHGFIGSRNYPGSWLEFSEKSKTN</sequence>
<dbReference type="VEuPathDB" id="FungiDB:RhiirA1_513603"/>
<gene>
    <name evidence="2" type="ORF">RhiirA4_351572</name>
</gene>
<dbReference type="OrthoDB" id="566238at2759"/>
<dbReference type="SMART" id="SM00450">
    <property type="entry name" value="RHOD"/>
    <property type="match status" value="1"/>
</dbReference>
<evidence type="ECO:0000259" key="1">
    <source>
        <dbReference type="PROSITE" id="PS50206"/>
    </source>
</evidence>
<reference evidence="2 3" key="1">
    <citation type="submission" date="2015-10" db="EMBL/GenBank/DDBJ databases">
        <title>Genome analyses suggest a sexual origin of heterokaryosis in a supposedly ancient asexual fungus.</title>
        <authorList>
            <person name="Ropars J."/>
            <person name="Sedzielewska K."/>
            <person name="Noel J."/>
            <person name="Charron P."/>
            <person name="Farinelli L."/>
            <person name="Marton T."/>
            <person name="Kruger M."/>
            <person name="Pelin A."/>
            <person name="Brachmann A."/>
            <person name="Corradi N."/>
        </authorList>
    </citation>
    <scope>NUCLEOTIDE SEQUENCE [LARGE SCALE GENOMIC DNA]</scope>
    <source>
        <strain evidence="2 3">A4</strain>
    </source>
</reference>
<feature type="domain" description="Rhodanese" evidence="1">
    <location>
        <begin position="98"/>
        <end position="195"/>
    </location>
</feature>
<dbReference type="PROSITE" id="PS50206">
    <property type="entry name" value="RHODANESE_3"/>
    <property type="match status" value="1"/>
</dbReference>
<keyword evidence="3" id="KW-1185">Reference proteome</keyword>
<evidence type="ECO:0000313" key="2">
    <source>
        <dbReference type="EMBL" id="PKY39036.1"/>
    </source>
</evidence>